<feature type="domain" description="Type II secretion system protein GspF" evidence="7">
    <location>
        <begin position="192"/>
        <end position="318"/>
    </location>
</feature>
<proteinExistence type="predicted"/>
<evidence type="ECO:0000313" key="8">
    <source>
        <dbReference type="EMBL" id="MCU9840235.1"/>
    </source>
</evidence>
<evidence type="ECO:0000256" key="5">
    <source>
        <dbReference type="ARBA" id="ARBA00023136"/>
    </source>
</evidence>
<evidence type="ECO:0000259" key="7">
    <source>
        <dbReference type="Pfam" id="PF00482"/>
    </source>
</evidence>
<dbReference type="InterPro" id="IPR018076">
    <property type="entry name" value="T2SS_GspF_dom"/>
</dbReference>
<gene>
    <name evidence="8" type="ORF">OEZ49_20955</name>
</gene>
<evidence type="ECO:0000256" key="3">
    <source>
        <dbReference type="ARBA" id="ARBA00022692"/>
    </source>
</evidence>
<dbReference type="EMBL" id="JAOVQN010000031">
    <property type="protein sequence ID" value="MCU9840235.1"/>
    <property type="molecule type" value="Genomic_DNA"/>
</dbReference>
<feature type="transmembrane region" description="Helical" evidence="6">
    <location>
        <begin position="154"/>
        <end position="173"/>
    </location>
</feature>
<dbReference type="Pfam" id="PF00482">
    <property type="entry name" value="T2SSF"/>
    <property type="match status" value="1"/>
</dbReference>
<keyword evidence="5 6" id="KW-0472">Membrane</keyword>
<evidence type="ECO:0000256" key="1">
    <source>
        <dbReference type="ARBA" id="ARBA00004651"/>
    </source>
</evidence>
<evidence type="ECO:0000256" key="4">
    <source>
        <dbReference type="ARBA" id="ARBA00022989"/>
    </source>
</evidence>
<reference evidence="8 9" key="1">
    <citation type="submission" date="2022-10" db="EMBL/GenBank/DDBJ databases">
        <title>Ruegeria sp. nov., isolated from ocean surface water.</title>
        <authorList>
            <person name="He W."/>
            <person name="Wang L."/>
            <person name="Zhang D.-F."/>
        </authorList>
    </citation>
    <scope>NUCLEOTIDE SEQUENCE [LARGE SCALE GENOMIC DNA]</scope>
    <source>
        <strain evidence="8 9">WL0004</strain>
    </source>
</reference>
<feature type="transmembrane region" description="Helical" evidence="6">
    <location>
        <begin position="20"/>
        <end position="40"/>
    </location>
</feature>
<protein>
    <submittedName>
        <fullName evidence="8">Type II secretion system F family protein</fullName>
    </submittedName>
</protein>
<organism evidence="8 9">
    <name type="scientific">Ruegeria marisflavi</name>
    <dbReference type="NCBI Taxonomy" id="2984152"/>
    <lineage>
        <taxon>Bacteria</taxon>
        <taxon>Pseudomonadati</taxon>
        <taxon>Pseudomonadota</taxon>
        <taxon>Alphaproteobacteria</taxon>
        <taxon>Rhodobacterales</taxon>
        <taxon>Roseobacteraceae</taxon>
        <taxon>Ruegeria</taxon>
    </lineage>
</organism>
<dbReference type="Proteomes" id="UP001321014">
    <property type="component" value="Unassembled WGS sequence"/>
</dbReference>
<feature type="transmembrane region" description="Helical" evidence="6">
    <location>
        <begin position="305"/>
        <end position="328"/>
    </location>
</feature>
<keyword evidence="3 6" id="KW-0812">Transmembrane</keyword>
<evidence type="ECO:0000256" key="2">
    <source>
        <dbReference type="ARBA" id="ARBA00022475"/>
    </source>
</evidence>
<dbReference type="RefSeq" id="WP_263390110.1">
    <property type="nucleotide sequence ID" value="NZ_JAOVQN010000031.1"/>
</dbReference>
<sequence length="333" mass="36713">MERFPENLSLHFGISVETLLLTGLGLGVLLLFASISLAITNRNPAAARMKALYETRHRSHSERGLLRETVKTPTGVFKAALPGKDSDRRELEEKMLQAGLSNPNALWIFTIVRIGLGLFVPVIVAALILLSKRPDFPMPGLISQLFASISHQNAIQIVGVLTAIGFFLPSAWLNRRTRDRKRKISEAFPNALDLLQISVEAGLGFDAAMTRVGNELAQVSPDIAFEFLSTQHEIQAGRPREQALSEMARRTGVDMIHSFASVVQQSMRFGTSMSEALTTYAAEMREYRETKAQEMANKLPVKMSAVLAGLMLPTLMIVTAAPTLIRYFRGFGS</sequence>
<keyword evidence="2" id="KW-1003">Cell membrane</keyword>
<dbReference type="PANTHER" id="PTHR35007:SF2">
    <property type="entry name" value="PILUS ASSEMBLE PROTEIN"/>
    <property type="match status" value="1"/>
</dbReference>
<dbReference type="PANTHER" id="PTHR35007">
    <property type="entry name" value="INTEGRAL MEMBRANE PROTEIN-RELATED"/>
    <property type="match status" value="1"/>
</dbReference>
<keyword evidence="9" id="KW-1185">Reference proteome</keyword>
<comment type="subcellular location">
    <subcellularLocation>
        <location evidence="1">Cell membrane</location>
        <topology evidence="1">Multi-pass membrane protein</topology>
    </subcellularLocation>
</comment>
<evidence type="ECO:0000313" key="9">
    <source>
        <dbReference type="Proteomes" id="UP001321014"/>
    </source>
</evidence>
<accession>A0ABT2WZ10</accession>
<name>A0ABT2WZ10_9RHOB</name>
<keyword evidence="4 6" id="KW-1133">Transmembrane helix</keyword>
<evidence type="ECO:0000256" key="6">
    <source>
        <dbReference type="SAM" id="Phobius"/>
    </source>
</evidence>
<comment type="caution">
    <text evidence="8">The sequence shown here is derived from an EMBL/GenBank/DDBJ whole genome shotgun (WGS) entry which is preliminary data.</text>
</comment>
<feature type="transmembrane region" description="Helical" evidence="6">
    <location>
        <begin position="105"/>
        <end position="130"/>
    </location>
</feature>